<keyword evidence="5" id="KW-0862">Zinc</keyword>
<dbReference type="InterPro" id="IPR004254">
    <property type="entry name" value="AdipoR/HlyIII-related"/>
</dbReference>
<feature type="transmembrane region" description="Helical" evidence="6">
    <location>
        <begin position="126"/>
        <end position="145"/>
    </location>
</feature>
<feature type="binding site" evidence="5">
    <location>
        <position position="212"/>
    </location>
    <ligand>
        <name>Zn(2+)</name>
        <dbReference type="ChEBI" id="CHEBI:29105"/>
    </ligand>
</feature>
<name>A0A516Q3A1_9ACTN</name>
<organism evidence="7 8">
    <name type="scientific">Microlunatus elymi</name>
    <dbReference type="NCBI Taxonomy" id="2596828"/>
    <lineage>
        <taxon>Bacteria</taxon>
        <taxon>Bacillati</taxon>
        <taxon>Actinomycetota</taxon>
        <taxon>Actinomycetes</taxon>
        <taxon>Propionibacteriales</taxon>
        <taxon>Propionibacteriaceae</taxon>
        <taxon>Microlunatus</taxon>
    </lineage>
</organism>
<keyword evidence="8" id="KW-1185">Reference proteome</keyword>
<dbReference type="AlphaFoldDB" id="A0A516Q3A1"/>
<evidence type="ECO:0000256" key="5">
    <source>
        <dbReference type="PIRSR" id="PIRSR604254-1"/>
    </source>
</evidence>
<keyword evidence="3 6" id="KW-1133">Transmembrane helix</keyword>
<evidence type="ECO:0000256" key="3">
    <source>
        <dbReference type="ARBA" id="ARBA00022989"/>
    </source>
</evidence>
<dbReference type="RefSeq" id="WP_143987842.1">
    <property type="nucleotide sequence ID" value="NZ_CP041692.1"/>
</dbReference>
<feature type="binding site" evidence="5">
    <location>
        <position position="216"/>
    </location>
    <ligand>
        <name>Zn(2+)</name>
        <dbReference type="ChEBI" id="CHEBI:29105"/>
    </ligand>
</feature>
<evidence type="ECO:0000313" key="8">
    <source>
        <dbReference type="Proteomes" id="UP000319263"/>
    </source>
</evidence>
<evidence type="ECO:0000256" key="1">
    <source>
        <dbReference type="ARBA" id="ARBA00004141"/>
    </source>
</evidence>
<dbReference type="GO" id="GO:0016020">
    <property type="term" value="C:membrane"/>
    <property type="evidence" value="ECO:0007669"/>
    <property type="project" value="UniProtKB-SubCell"/>
</dbReference>
<keyword evidence="2 6" id="KW-0812">Transmembrane</keyword>
<feature type="transmembrane region" description="Helical" evidence="6">
    <location>
        <begin position="36"/>
        <end position="56"/>
    </location>
</feature>
<feature type="binding site" evidence="5">
    <location>
        <position position="83"/>
    </location>
    <ligand>
        <name>Zn(2+)</name>
        <dbReference type="ChEBI" id="CHEBI:29105"/>
    </ligand>
</feature>
<dbReference type="GO" id="GO:0046872">
    <property type="term" value="F:metal ion binding"/>
    <property type="evidence" value="ECO:0007669"/>
    <property type="project" value="UniProtKB-KW"/>
</dbReference>
<feature type="transmembrane region" description="Helical" evidence="6">
    <location>
        <begin position="180"/>
        <end position="199"/>
    </location>
</feature>
<dbReference type="EMBL" id="CP041692">
    <property type="protein sequence ID" value="QDP97888.1"/>
    <property type="molecule type" value="Genomic_DNA"/>
</dbReference>
<dbReference type="Proteomes" id="UP000319263">
    <property type="component" value="Chromosome"/>
</dbReference>
<sequence>MATSHEPQVVRSRASADARQLPPLGVELVKPRLRGWLHAAITPLAVAAGIVLICLSPTTAGKVGGGVFLAAAVLLFGTSALFHRFSWGVVSFGILRRLDHSNIYIFIAASYTPFALLLLDRRSSTVLLLVIWSAAVLGLLFRTFWLSAPRWLYTALYVVTGCAAIGWLPQFGSAGGPAVLTLILIGGGLYVAGALVYALRRPDPWPRWFGFHEVFHSCTIGAFISHYIAISLVSYSAT</sequence>
<comment type="subcellular location">
    <subcellularLocation>
        <location evidence="1">Membrane</location>
        <topology evidence="1">Multi-pass membrane protein</topology>
    </subcellularLocation>
</comment>
<protein>
    <submittedName>
        <fullName evidence="7">Hemolysin III family protein</fullName>
    </submittedName>
</protein>
<dbReference type="PANTHER" id="PTHR20855">
    <property type="entry name" value="ADIPOR/PROGESTIN RECEPTOR-RELATED"/>
    <property type="match status" value="1"/>
</dbReference>
<dbReference type="KEGG" id="mik:FOE78_20035"/>
<evidence type="ECO:0000313" key="7">
    <source>
        <dbReference type="EMBL" id="QDP97888.1"/>
    </source>
</evidence>
<feature type="transmembrane region" description="Helical" evidence="6">
    <location>
        <begin position="151"/>
        <end position="168"/>
    </location>
</feature>
<gene>
    <name evidence="7" type="ORF">FOE78_20035</name>
</gene>
<evidence type="ECO:0000256" key="2">
    <source>
        <dbReference type="ARBA" id="ARBA00022692"/>
    </source>
</evidence>
<evidence type="ECO:0000256" key="6">
    <source>
        <dbReference type="SAM" id="Phobius"/>
    </source>
</evidence>
<accession>A0A516Q3A1</accession>
<keyword evidence="4 6" id="KW-0472">Membrane</keyword>
<dbReference type="PANTHER" id="PTHR20855:SF3">
    <property type="entry name" value="LD03007P"/>
    <property type="match status" value="1"/>
</dbReference>
<dbReference type="Pfam" id="PF03006">
    <property type="entry name" value="HlyIII"/>
    <property type="match status" value="1"/>
</dbReference>
<reference evidence="7 8" key="1">
    <citation type="submission" date="2019-07" db="EMBL/GenBank/DDBJ databases">
        <title>Microlunatus dokdonensis sp. nov. isolated from the rhizospheric soil of the wild plant Elymus tsukushiensis.</title>
        <authorList>
            <person name="Ghim S.-Y."/>
            <person name="Hwang Y.-J."/>
            <person name="Son J.-S."/>
            <person name="Shin J.-H."/>
        </authorList>
    </citation>
    <scope>NUCLEOTIDE SEQUENCE [LARGE SCALE GENOMIC DNA]</scope>
    <source>
        <strain evidence="7 8">KUDC0627</strain>
    </source>
</reference>
<feature type="transmembrane region" description="Helical" evidence="6">
    <location>
        <begin position="102"/>
        <end position="119"/>
    </location>
</feature>
<feature type="transmembrane region" description="Helical" evidence="6">
    <location>
        <begin position="63"/>
        <end position="82"/>
    </location>
</feature>
<feature type="transmembrane region" description="Helical" evidence="6">
    <location>
        <begin position="214"/>
        <end position="235"/>
    </location>
</feature>
<keyword evidence="5" id="KW-0479">Metal-binding</keyword>
<evidence type="ECO:0000256" key="4">
    <source>
        <dbReference type="ARBA" id="ARBA00023136"/>
    </source>
</evidence>
<proteinExistence type="predicted"/>
<dbReference type="OrthoDB" id="9813689at2"/>